<comment type="function">
    <text evidence="1">Mediates high-affinity intracellular uptake of the rare oligo-element molybdenum.</text>
</comment>
<evidence type="ECO:0000313" key="13">
    <source>
        <dbReference type="EMBL" id="KJH46190.1"/>
    </source>
</evidence>
<feature type="transmembrane region" description="Helical" evidence="12">
    <location>
        <begin position="84"/>
        <end position="106"/>
    </location>
</feature>
<evidence type="ECO:0000256" key="3">
    <source>
        <dbReference type="ARBA" id="ARBA00021242"/>
    </source>
</evidence>
<keyword evidence="6 12" id="KW-0812">Transmembrane</keyword>
<evidence type="ECO:0000256" key="12">
    <source>
        <dbReference type="SAM" id="Phobius"/>
    </source>
</evidence>
<name>A0A0D8XNU8_DICVI</name>
<dbReference type="GO" id="GO:0006811">
    <property type="term" value="P:monoatomic ion transport"/>
    <property type="evidence" value="ECO:0007669"/>
    <property type="project" value="UniProtKB-KW"/>
</dbReference>
<dbReference type="EMBL" id="KN716365">
    <property type="protein sequence ID" value="KJH46190.1"/>
    <property type="molecule type" value="Genomic_DNA"/>
</dbReference>
<dbReference type="OrthoDB" id="263957at2759"/>
<keyword evidence="5" id="KW-1003">Cell membrane</keyword>
<evidence type="ECO:0000256" key="1">
    <source>
        <dbReference type="ARBA" id="ARBA00003019"/>
    </source>
</evidence>
<reference evidence="13 14" key="1">
    <citation type="submission" date="2013-11" db="EMBL/GenBank/DDBJ databases">
        <title>Draft genome of the bovine lungworm Dictyocaulus viviparus.</title>
        <authorList>
            <person name="Mitreva M."/>
        </authorList>
    </citation>
    <scope>NUCLEOTIDE SEQUENCE [LARGE SCALE GENOMIC DNA]</scope>
    <source>
        <strain evidence="13 14">HannoverDv2000</strain>
    </source>
</reference>
<dbReference type="SUPFAM" id="SSF103473">
    <property type="entry name" value="MFS general substrate transporter"/>
    <property type="match status" value="1"/>
</dbReference>
<dbReference type="InterPro" id="IPR008509">
    <property type="entry name" value="MOT2/MFSD5"/>
</dbReference>
<protein>
    <recommendedName>
        <fullName evidence="3">Molybdate-anion transporter</fullName>
    </recommendedName>
    <alternativeName>
        <fullName evidence="10">Major facilitator superfamily domain-containing protein 5</fullName>
    </alternativeName>
    <alternativeName>
        <fullName evidence="11">Molybdate transporter 2 homolog</fullName>
    </alternativeName>
</protein>
<dbReference type="PANTHER" id="PTHR23516">
    <property type="entry name" value="SAM (S-ADENOSYL METHIONINE) TRANSPORTER"/>
    <property type="match status" value="1"/>
</dbReference>
<dbReference type="GO" id="GO:0015098">
    <property type="term" value="F:molybdate ion transmembrane transporter activity"/>
    <property type="evidence" value="ECO:0007669"/>
    <property type="project" value="InterPro"/>
</dbReference>
<evidence type="ECO:0000256" key="4">
    <source>
        <dbReference type="ARBA" id="ARBA00022448"/>
    </source>
</evidence>
<dbReference type="PANTHER" id="PTHR23516:SF1">
    <property type="entry name" value="MOLYBDATE-ANION TRANSPORTER"/>
    <property type="match status" value="1"/>
</dbReference>
<dbReference type="Proteomes" id="UP000053766">
    <property type="component" value="Unassembled WGS sequence"/>
</dbReference>
<dbReference type="GO" id="GO:0005886">
    <property type="term" value="C:plasma membrane"/>
    <property type="evidence" value="ECO:0007669"/>
    <property type="project" value="UniProtKB-SubCell"/>
</dbReference>
<sequence length="384" mass="43153">MFTYPLDMRFISLYLGRRSICILCIAAGCIGCMCKIIPSFDILLLGRIFDGIFTGLLTSPFQQWYIDEHQVSFDFPSEWTHSTFLILSFGSGFLSVFAGITSQIIVSISEVLIIPYLMSTVTLIVGGFFISLQWKENRSVDAPLPFRNVIAKALGVIRSNPTTLLLSVTTCFAEMASQMYAFVWAPLFIQAQQNEVGSDYALGIIYASFAASYLTGLLIFFSFATKYRSSRLLLLSLISAFLVFVVATRELPFIHEDWTNIRFECVYLCMVVFEIACGVYTPAIETLQSTILHFLPQRSAVLALIRLPLTFLLSLSIMVFFPTPGGEMKMMIFIVIQLFISALLSLLLDAVVINRGYEQDPDRFFLPRTSAGEVRQSENTMISF</sequence>
<organism evidence="13 14">
    <name type="scientific">Dictyocaulus viviparus</name>
    <name type="common">Bovine lungworm</name>
    <dbReference type="NCBI Taxonomy" id="29172"/>
    <lineage>
        <taxon>Eukaryota</taxon>
        <taxon>Metazoa</taxon>
        <taxon>Ecdysozoa</taxon>
        <taxon>Nematoda</taxon>
        <taxon>Chromadorea</taxon>
        <taxon>Rhabditida</taxon>
        <taxon>Rhabditina</taxon>
        <taxon>Rhabditomorpha</taxon>
        <taxon>Strongyloidea</taxon>
        <taxon>Metastrongylidae</taxon>
        <taxon>Dictyocaulus</taxon>
    </lineage>
</organism>
<evidence type="ECO:0000256" key="8">
    <source>
        <dbReference type="ARBA" id="ARBA00023065"/>
    </source>
</evidence>
<keyword evidence="14" id="KW-1185">Reference proteome</keyword>
<feature type="transmembrane region" description="Helical" evidence="12">
    <location>
        <begin position="113"/>
        <end position="134"/>
    </location>
</feature>
<keyword evidence="4" id="KW-0813">Transport</keyword>
<feature type="transmembrane region" description="Helical" evidence="12">
    <location>
        <begin position="261"/>
        <end position="281"/>
    </location>
</feature>
<feature type="transmembrane region" description="Helical" evidence="12">
    <location>
        <begin position="20"/>
        <end position="40"/>
    </location>
</feature>
<accession>A0A0D8XNU8</accession>
<evidence type="ECO:0000256" key="9">
    <source>
        <dbReference type="ARBA" id="ARBA00023136"/>
    </source>
</evidence>
<evidence type="ECO:0000256" key="7">
    <source>
        <dbReference type="ARBA" id="ARBA00022989"/>
    </source>
</evidence>
<dbReference type="InterPro" id="IPR036259">
    <property type="entry name" value="MFS_trans_sf"/>
</dbReference>
<evidence type="ECO:0000256" key="10">
    <source>
        <dbReference type="ARBA" id="ARBA00030646"/>
    </source>
</evidence>
<keyword evidence="7 12" id="KW-1133">Transmembrane helix</keyword>
<dbReference type="AlphaFoldDB" id="A0A0D8XNU8"/>
<evidence type="ECO:0000256" key="5">
    <source>
        <dbReference type="ARBA" id="ARBA00022475"/>
    </source>
</evidence>
<feature type="transmembrane region" description="Helical" evidence="12">
    <location>
        <begin position="333"/>
        <end position="353"/>
    </location>
</feature>
<keyword evidence="9 12" id="KW-0472">Membrane</keyword>
<reference evidence="14" key="2">
    <citation type="journal article" date="2016" name="Sci. Rep.">
        <title>Dictyocaulus viviparus genome, variome and transcriptome elucidate lungworm biology and support future intervention.</title>
        <authorList>
            <person name="McNulty S.N."/>
            <person name="Strube C."/>
            <person name="Rosa B.A."/>
            <person name="Martin J.C."/>
            <person name="Tyagi R."/>
            <person name="Choi Y.J."/>
            <person name="Wang Q."/>
            <person name="Hallsworth Pepin K."/>
            <person name="Zhang X."/>
            <person name="Ozersky P."/>
            <person name="Wilson R.K."/>
            <person name="Sternberg P.W."/>
            <person name="Gasser R.B."/>
            <person name="Mitreva M."/>
        </authorList>
    </citation>
    <scope>NUCLEOTIDE SEQUENCE [LARGE SCALE GENOMIC DNA]</scope>
    <source>
        <strain evidence="14">HannoverDv2000</strain>
    </source>
</reference>
<proteinExistence type="predicted"/>
<feature type="transmembrane region" description="Helical" evidence="12">
    <location>
        <begin position="230"/>
        <end position="249"/>
    </location>
</feature>
<evidence type="ECO:0000256" key="11">
    <source>
        <dbReference type="ARBA" id="ARBA00032555"/>
    </source>
</evidence>
<evidence type="ECO:0000256" key="2">
    <source>
        <dbReference type="ARBA" id="ARBA00004651"/>
    </source>
</evidence>
<feature type="transmembrane region" description="Helical" evidence="12">
    <location>
        <begin position="301"/>
        <end position="321"/>
    </location>
</feature>
<evidence type="ECO:0000313" key="14">
    <source>
        <dbReference type="Proteomes" id="UP000053766"/>
    </source>
</evidence>
<keyword evidence="8" id="KW-0406">Ion transport</keyword>
<feature type="transmembrane region" description="Helical" evidence="12">
    <location>
        <begin position="200"/>
        <end position="224"/>
    </location>
</feature>
<dbReference type="Pfam" id="PF05631">
    <property type="entry name" value="MFS_5"/>
    <property type="match status" value="1"/>
</dbReference>
<gene>
    <name evidence="13" type="ORF">DICVIV_07751</name>
</gene>
<evidence type="ECO:0000256" key="6">
    <source>
        <dbReference type="ARBA" id="ARBA00022692"/>
    </source>
</evidence>
<comment type="subcellular location">
    <subcellularLocation>
        <location evidence="2">Cell membrane</location>
        <topology evidence="2">Multi-pass membrane protein</topology>
    </subcellularLocation>
</comment>
<dbReference type="Gene3D" id="1.20.1250.20">
    <property type="entry name" value="MFS general substrate transporter like domains"/>
    <property type="match status" value="1"/>
</dbReference>